<dbReference type="eggNOG" id="COG1686">
    <property type="taxonomic scope" value="Bacteria"/>
</dbReference>
<dbReference type="InterPro" id="IPR012338">
    <property type="entry name" value="Beta-lactam/transpept-like"/>
</dbReference>
<dbReference type="SUPFAM" id="SSF56601">
    <property type="entry name" value="beta-lactamase/transpeptidase-like"/>
    <property type="match status" value="1"/>
</dbReference>
<dbReference type="Gene3D" id="3.40.710.10">
    <property type="entry name" value="DD-peptidase/beta-lactamase superfamily"/>
    <property type="match status" value="1"/>
</dbReference>
<dbReference type="RefSeq" id="WP_020384609.1">
    <property type="nucleotide sequence ID" value="NZ_AQUX01000004.1"/>
</dbReference>
<protein>
    <submittedName>
        <fullName evidence="1">Uncharacterized protein</fullName>
    </submittedName>
</protein>
<keyword evidence="2" id="KW-1185">Reference proteome</keyword>
<reference evidence="1 2" key="1">
    <citation type="submission" date="2013-09" db="EMBL/GenBank/DDBJ databases">
        <title>Complete genome sequence of Corynebacterium doosanense CAU 212(T) (=DSM 45436(T)), isolated from activated sludge.</title>
        <authorList>
            <person name="Schaffert L."/>
            <person name="Albersmeier A."/>
            <person name="Kalinowski J."/>
            <person name="Ruckert C."/>
        </authorList>
    </citation>
    <scope>NUCLEOTIDE SEQUENCE [LARGE SCALE GENOMIC DNA]</scope>
    <source>
        <strain evidence="1 2">CAU 212</strain>
    </source>
</reference>
<proteinExistence type="predicted"/>
<dbReference type="AlphaFoldDB" id="A0A097IEF9"/>
<accession>A0A097IEF9</accession>
<dbReference type="EMBL" id="CP006764">
    <property type="protein sequence ID" value="AIT60522.1"/>
    <property type="molecule type" value="Genomic_DNA"/>
</dbReference>
<evidence type="ECO:0000313" key="2">
    <source>
        <dbReference type="Proteomes" id="UP000029914"/>
    </source>
</evidence>
<gene>
    <name evidence="1" type="ORF">CDOO_04110</name>
</gene>
<dbReference type="Proteomes" id="UP000029914">
    <property type="component" value="Chromosome"/>
</dbReference>
<dbReference type="OrthoDB" id="4535618at2"/>
<dbReference type="HOGENOM" id="CLU_058592_0_1_11"/>
<name>A0A097IEF9_9CORY</name>
<dbReference type="KEGG" id="cdo:CDOO_04110"/>
<organism evidence="1 2">
    <name type="scientific">Corynebacterium doosanense CAU 212 = DSM 45436</name>
    <dbReference type="NCBI Taxonomy" id="558173"/>
    <lineage>
        <taxon>Bacteria</taxon>
        <taxon>Bacillati</taxon>
        <taxon>Actinomycetota</taxon>
        <taxon>Actinomycetes</taxon>
        <taxon>Mycobacteriales</taxon>
        <taxon>Corynebacteriaceae</taxon>
        <taxon>Corynebacterium</taxon>
    </lineage>
</organism>
<evidence type="ECO:0000313" key="1">
    <source>
        <dbReference type="EMBL" id="AIT60522.1"/>
    </source>
</evidence>
<dbReference type="STRING" id="558173.CDOO_04110"/>
<sequence length="271" mass="28770">MPENRRFPAVTATLAVLLAAAVTAIPVVWVSGAGERADESPDAIAVGGSATAPVPEPAEPEVVEFVENSTGPQASFYSLADGHRVGTATERFARPALSLAKLFIAAYVIEHGTEEETYQAIHMISDSSDEAADELYKKYPDSIDEVAEEYGLYSTRGADRWGYSDTSTYDVVTFVATLLAEDPTHPILVAMHMADPVAEDGYGQDFGTSLLPGAVGTKWGWSDDLSLHSSVTFGNGWVAAAAVTGSPDDLTKFVETQMSDVVEEANEAGRS</sequence>